<name>A0A5C6DL33_9BACT</name>
<organism evidence="1 2">
    <name type="scientific">Novipirellula artificiosorum</name>
    <dbReference type="NCBI Taxonomy" id="2528016"/>
    <lineage>
        <taxon>Bacteria</taxon>
        <taxon>Pseudomonadati</taxon>
        <taxon>Planctomycetota</taxon>
        <taxon>Planctomycetia</taxon>
        <taxon>Pirellulales</taxon>
        <taxon>Pirellulaceae</taxon>
        <taxon>Novipirellula</taxon>
    </lineage>
</organism>
<evidence type="ECO:0000313" key="1">
    <source>
        <dbReference type="EMBL" id="TWU37312.1"/>
    </source>
</evidence>
<dbReference type="Proteomes" id="UP000319143">
    <property type="component" value="Unassembled WGS sequence"/>
</dbReference>
<gene>
    <name evidence="1" type="ORF">Poly41_34410</name>
</gene>
<protein>
    <submittedName>
        <fullName evidence="1">Uncharacterized protein</fullName>
    </submittedName>
</protein>
<keyword evidence="2" id="KW-1185">Reference proteome</keyword>
<comment type="caution">
    <text evidence="1">The sequence shown here is derived from an EMBL/GenBank/DDBJ whole genome shotgun (WGS) entry which is preliminary data.</text>
</comment>
<sequence>MRGLSRTRVGNSQPLHTKARVALKNASSFSSLLGSSADQLVAHCYRAGNDFRDEGSR</sequence>
<evidence type="ECO:0000313" key="2">
    <source>
        <dbReference type="Proteomes" id="UP000319143"/>
    </source>
</evidence>
<dbReference type="AlphaFoldDB" id="A0A5C6DL33"/>
<reference evidence="1 2" key="1">
    <citation type="submission" date="2019-02" db="EMBL/GenBank/DDBJ databases">
        <title>Deep-cultivation of Planctomycetes and their phenomic and genomic characterization uncovers novel biology.</title>
        <authorList>
            <person name="Wiegand S."/>
            <person name="Jogler M."/>
            <person name="Boedeker C."/>
            <person name="Pinto D."/>
            <person name="Vollmers J."/>
            <person name="Rivas-Marin E."/>
            <person name="Kohn T."/>
            <person name="Peeters S.H."/>
            <person name="Heuer A."/>
            <person name="Rast P."/>
            <person name="Oberbeckmann S."/>
            <person name="Bunk B."/>
            <person name="Jeske O."/>
            <person name="Meyerdierks A."/>
            <person name="Storesund J.E."/>
            <person name="Kallscheuer N."/>
            <person name="Luecker S."/>
            <person name="Lage O.M."/>
            <person name="Pohl T."/>
            <person name="Merkel B.J."/>
            <person name="Hornburger P."/>
            <person name="Mueller R.-W."/>
            <person name="Bruemmer F."/>
            <person name="Labrenz M."/>
            <person name="Spormann A.M."/>
            <person name="Op Den Camp H."/>
            <person name="Overmann J."/>
            <person name="Amann R."/>
            <person name="Jetten M.S.M."/>
            <person name="Mascher T."/>
            <person name="Medema M.H."/>
            <person name="Devos D.P."/>
            <person name="Kaster A.-K."/>
            <person name="Ovreas L."/>
            <person name="Rohde M."/>
            <person name="Galperin M.Y."/>
            <person name="Jogler C."/>
        </authorList>
    </citation>
    <scope>NUCLEOTIDE SEQUENCE [LARGE SCALE GENOMIC DNA]</scope>
    <source>
        <strain evidence="1 2">Poly41</strain>
    </source>
</reference>
<accession>A0A5C6DL33</accession>
<dbReference type="EMBL" id="SJPV01000005">
    <property type="protein sequence ID" value="TWU37312.1"/>
    <property type="molecule type" value="Genomic_DNA"/>
</dbReference>
<proteinExistence type="predicted"/>